<feature type="domain" description="General stress protein FMN-binding split barrel" evidence="1">
    <location>
        <begin position="37"/>
        <end position="152"/>
    </location>
</feature>
<accession>A0A543NNE5</accession>
<evidence type="ECO:0000313" key="2">
    <source>
        <dbReference type="EMBL" id="TQN33296.1"/>
    </source>
</evidence>
<dbReference type="InterPro" id="IPR052917">
    <property type="entry name" value="Stress-Dev_Protein"/>
</dbReference>
<comment type="caution">
    <text evidence="2">The sequence shown here is derived from an EMBL/GenBank/DDBJ whole genome shotgun (WGS) entry which is preliminary data.</text>
</comment>
<dbReference type="Pfam" id="PF16242">
    <property type="entry name" value="Pyrid_ox_like"/>
    <property type="match status" value="1"/>
</dbReference>
<protein>
    <submittedName>
        <fullName evidence="2">General stress protein 26</fullName>
    </submittedName>
</protein>
<organism evidence="2 3">
    <name type="scientific">Haloactinospora alba</name>
    <dbReference type="NCBI Taxonomy" id="405555"/>
    <lineage>
        <taxon>Bacteria</taxon>
        <taxon>Bacillati</taxon>
        <taxon>Actinomycetota</taxon>
        <taxon>Actinomycetes</taxon>
        <taxon>Streptosporangiales</taxon>
        <taxon>Nocardiopsidaceae</taxon>
        <taxon>Haloactinospora</taxon>
    </lineage>
</organism>
<dbReference type="InterPro" id="IPR038725">
    <property type="entry name" value="YdaG_split_barrel_FMN-bd"/>
</dbReference>
<dbReference type="EMBL" id="VFQC01000001">
    <property type="protein sequence ID" value="TQN33296.1"/>
    <property type="molecule type" value="Genomic_DNA"/>
</dbReference>
<dbReference type="AlphaFoldDB" id="A0A543NNE5"/>
<dbReference type="PANTHER" id="PTHR34818:SF1">
    <property type="entry name" value="PROTEIN BLI-3"/>
    <property type="match status" value="1"/>
</dbReference>
<evidence type="ECO:0000259" key="1">
    <source>
        <dbReference type="Pfam" id="PF16242"/>
    </source>
</evidence>
<dbReference type="Gene3D" id="2.30.110.10">
    <property type="entry name" value="Electron Transport, Fmn-binding Protein, Chain A"/>
    <property type="match status" value="1"/>
</dbReference>
<dbReference type="Proteomes" id="UP000317422">
    <property type="component" value="Unassembled WGS sequence"/>
</dbReference>
<keyword evidence="3" id="KW-1185">Reference proteome</keyword>
<proteinExistence type="predicted"/>
<gene>
    <name evidence="2" type="ORF">FHX37_3303</name>
</gene>
<dbReference type="SUPFAM" id="SSF50475">
    <property type="entry name" value="FMN-binding split barrel"/>
    <property type="match status" value="1"/>
</dbReference>
<name>A0A543NNE5_9ACTN</name>
<sequence length="187" mass="20499">MAGPAGRPPDGDADYRVGMENYAEAAEAASLLGLAVERLRAVPFGTVVTVGEGEPHARLVQHLAVEEDGTVWVGASPRSRKVADVRRDPRVAYAVEDRDAFGYVTAQADAEIVDDPRERARRWEEGLAAFFPAGPHGDDFVLLRLVPYRVEVMDFARGVHPDPYGLVPAVIERTADGRWARRPAQRD</sequence>
<evidence type="ECO:0000313" key="3">
    <source>
        <dbReference type="Proteomes" id="UP000317422"/>
    </source>
</evidence>
<dbReference type="InterPro" id="IPR012349">
    <property type="entry name" value="Split_barrel_FMN-bd"/>
</dbReference>
<dbReference type="PANTHER" id="PTHR34818">
    <property type="entry name" value="PROTEIN BLI-3"/>
    <property type="match status" value="1"/>
</dbReference>
<reference evidence="2 3" key="1">
    <citation type="submission" date="2019-06" db="EMBL/GenBank/DDBJ databases">
        <title>Sequencing the genomes of 1000 actinobacteria strains.</title>
        <authorList>
            <person name="Klenk H.-P."/>
        </authorList>
    </citation>
    <scope>NUCLEOTIDE SEQUENCE [LARGE SCALE GENOMIC DNA]</scope>
    <source>
        <strain evidence="2 3">DSM 45015</strain>
    </source>
</reference>